<dbReference type="InterPro" id="IPR029058">
    <property type="entry name" value="AB_hydrolase_fold"/>
</dbReference>
<evidence type="ECO:0000313" key="5">
    <source>
        <dbReference type="Proteomes" id="UP000675409"/>
    </source>
</evidence>
<protein>
    <recommendedName>
        <fullName evidence="3">DUF1023 domain-containing protein</fullName>
    </recommendedName>
</protein>
<organism evidence="4 5">
    <name type="scientific">Myceligenerans indicum</name>
    <dbReference type="NCBI Taxonomy" id="2593663"/>
    <lineage>
        <taxon>Bacteria</taxon>
        <taxon>Bacillati</taxon>
        <taxon>Actinomycetota</taxon>
        <taxon>Actinomycetes</taxon>
        <taxon>Micrococcales</taxon>
        <taxon>Promicromonosporaceae</taxon>
        <taxon>Myceligenerans</taxon>
    </lineage>
</organism>
<feature type="domain" description="DUF1023" evidence="3">
    <location>
        <begin position="398"/>
        <end position="544"/>
    </location>
</feature>
<sequence>MSGGFTGTDGLIDASAFPIASGDLDLDWLVDQAAHLRRIGAATGEAARRVAVLWGGVADHYSAPEAPRMYRAMDPVEARGEHEQQVHLAGARHIDHLAHELRPLKQKLQRIEFEADTFRNQVVSGVWVGADDVARGLVLLEPAELAGWYDGARTGAWVTWAKHRPSIERNEELIADGAHVTGQIRAAAEDLERRLRELTPGDAGQGMVGRGSRHGGSLAASGTDPADISWFVPDQEWVDGATPAEIRGWWDGLDPWQRRALIAGIPLLVGNLNGIPMGSRAEANEINLRNEIARLEGELARLDDVPSPAVGESLGGWLGRVFAMKRQRDDLRAAIDSYATYLDLPEPRDRYGYDADGEYAKIGTTTRAQVIAFDPAKDAIATYNGPLDEHGDIPGWVKNIAIHVPGTTTKVESYDGTDLRGYQMYDAANRAKLGAEPTAIITWAGGRLPQHVDAAWDGYSRDLGPKLADFAAGVRRSEDSTLTVTGHSYGAAVVGHAEAAGLEADRILYVAGAGLGNDDEAVADFPRTGDKPHYSMIARNDLVTGSSQNADLGHLGHGASPQDDPDVVRLETGFQEAGDEDSGTIEDLNPIGAHSGVYTVGSTSFANIVGVITGTQVELYAPDRVIGTTYDSQPIVVDGTLDPGYEPNTVDVTELEERQATP</sequence>
<evidence type="ECO:0000256" key="1">
    <source>
        <dbReference type="SAM" id="Coils"/>
    </source>
</evidence>
<dbReference type="Proteomes" id="UP000675409">
    <property type="component" value="Unassembled WGS sequence"/>
</dbReference>
<comment type="caution">
    <text evidence="4">The sequence shown here is derived from an EMBL/GenBank/DDBJ whole genome shotgun (WGS) entry which is preliminary data.</text>
</comment>
<evidence type="ECO:0000256" key="2">
    <source>
        <dbReference type="SAM" id="MobiDB-lite"/>
    </source>
</evidence>
<feature type="coiled-coil region" evidence="1">
    <location>
        <begin position="278"/>
        <end position="305"/>
    </location>
</feature>
<proteinExistence type="predicted"/>
<keyword evidence="1" id="KW-0175">Coiled coil</keyword>
<gene>
    <name evidence="4" type="ORF">HGK34_04575</name>
</gene>
<dbReference type="RefSeq" id="WP_201845395.1">
    <property type="nucleotide sequence ID" value="NZ_JABBYC010000004.1"/>
</dbReference>
<evidence type="ECO:0000259" key="3">
    <source>
        <dbReference type="Pfam" id="PF06259"/>
    </source>
</evidence>
<dbReference type="Pfam" id="PF06259">
    <property type="entry name" value="Abhydrolase_8"/>
    <property type="match status" value="1"/>
</dbReference>
<dbReference type="InterPro" id="IPR010427">
    <property type="entry name" value="DUF1023"/>
</dbReference>
<name>A0ABS1LH55_9MICO</name>
<accession>A0ABS1LH55</accession>
<evidence type="ECO:0000313" key="4">
    <source>
        <dbReference type="EMBL" id="MBL0885565.1"/>
    </source>
</evidence>
<keyword evidence="5" id="KW-1185">Reference proteome</keyword>
<dbReference type="EMBL" id="JABBYC010000004">
    <property type="protein sequence ID" value="MBL0885565.1"/>
    <property type="molecule type" value="Genomic_DNA"/>
</dbReference>
<reference evidence="4 5" key="1">
    <citation type="journal article" date="2021" name="Arch. Microbiol.">
        <title>Myceligenerans indicum sp. nov., an actinobacterium isolated from mangrove sediment of Sundarbans, India.</title>
        <authorList>
            <person name="Asha K."/>
            <person name="Bhadury P."/>
        </authorList>
    </citation>
    <scope>NUCLEOTIDE SEQUENCE [LARGE SCALE GENOMIC DNA]</scope>
    <source>
        <strain evidence="4 5">I2</strain>
    </source>
</reference>
<dbReference type="SUPFAM" id="SSF53474">
    <property type="entry name" value="alpha/beta-Hydrolases"/>
    <property type="match status" value="1"/>
</dbReference>
<feature type="region of interest" description="Disordered" evidence="2">
    <location>
        <begin position="199"/>
        <end position="219"/>
    </location>
</feature>